<feature type="region of interest" description="Disordered" evidence="1">
    <location>
        <begin position="41"/>
        <end position="61"/>
    </location>
</feature>
<protein>
    <recommendedName>
        <fullName evidence="4">DUF3606 domain-containing protein</fullName>
    </recommendedName>
</protein>
<evidence type="ECO:0000313" key="3">
    <source>
        <dbReference type="Proteomes" id="UP001549077"/>
    </source>
</evidence>
<dbReference type="EMBL" id="JBEPMY010000001">
    <property type="protein sequence ID" value="MET3753364.1"/>
    <property type="molecule type" value="Genomic_DNA"/>
</dbReference>
<evidence type="ECO:0008006" key="4">
    <source>
        <dbReference type="Google" id="ProtNLM"/>
    </source>
</evidence>
<proteinExistence type="predicted"/>
<evidence type="ECO:0000313" key="2">
    <source>
        <dbReference type="EMBL" id="MET3753364.1"/>
    </source>
</evidence>
<name>A0ABV2MB50_9HYPH</name>
<sequence length="61" mass="7015">MADDKSKRGAADRRRISASEPYEVSYFARKHGISRDEAEKIVKRHGSDRNKANRAAERLKK</sequence>
<accession>A0ABV2MB50</accession>
<organism evidence="2 3">
    <name type="scientific">Rhizobium binae</name>
    <dbReference type="NCBI Taxonomy" id="1138190"/>
    <lineage>
        <taxon>Bacteria</taxon>
        <taxon>Pseudomonadati</taxon>
        <taxon>Pseudomonadota</taxon>
        <taxon>Alphaproteobacteria</taxon>
        <taxon>Hyphomicrobiales</taxon>
        <taxon>Rhizobiaceae</taxon>
        <taxon>Rhizobium/Agrobacterium group</taxon>
        <taxon>Rhizobium</taxon>
    </lineage>
</organism>
<dbReference type="InterPro" id="IPR022037">
    <property type="entry name" value="DUF3606"/>
</dbReference>
<keyword evidence="3" id="KW-1185">Reference proteome</keyword>
<dbReference type="GeneID" id="91149130"/>
<gene>
    <name evidence="2" type="ORF">ABID08_000703</name>
</gene>
<feature type="region of interest" description="Disordered" evidence="1">
    <location>
        <begin position="1"/>
        <end position="20"/>
    </location>
</feature>
<dbReference type="Pfam" id="PF12244">
    <property type="entry name" value="DUF3606"/>
    <property type="match status" value="1"/>
</dbReference>
<evidence type="ECO:0000256" key="1">
    <source>
        <dbReference type="SAM" id="MobiDB-lite"/>
    </source>
</evidence>
<dbReference type="RefSeq" id="WP_168302027.1">
    <property type="nucleotide sequence ID" value="NZ_CP071604.1"/>
</dbReference>
<comment type="caution">
    <text evidence="2">The sequence shown here is derived from an EMBL/GenBank/DDBJ whole genome shotgun (WGS) entry which is preliminary data.</text>
</comment>
<dbReference type="Proteomes" id="UP001549077">
    <property type="component" value="Unassembled WGS sequence"/>
</dbReference>
<feature type="compositionally biased region" description="Basic and acidic residues" evidence="1">
    <location>
        <begin position="1"/>
        <end position="17"/>
    </location>
</feature>
<reference evidence="2 3" key="1">
    <citation type="submission" date="2024-06" db="EMBL/GenBank/DDBJ databases">
        <title>Genomic Encyclopedia of Type Strains, Phase IV (KMG-IV): sequencing the most valuable type-strain genomes for metagenomic binning, comparative biology and taxonomic classification.</title>
        <authorList>
            <person name="Goeker M."/>
        </authorList>
    </citation>
    <scope>NUCLEOTIDE SEQUENCE [LARGE SCALE GENOMIC DNA]</scope>
    <source>
        <strain evidence="2 3">DSM 29288</strain>
    </source>
</reference>